<comment type="caution">
    <text evidence="2">The sequence shown here is derived from an EMBL/GenBank/DDBJ whole genome shotgun (WGS) entry which is preliminary data.</text>
</comment>
<dbReference type="AlphaFoldDB" id="A0A401P9D2"/>
<feature type="compositionally biased region" description="Polar residues" evidence="1">
    <location>
        <begin position="72"/>
        <end position="92"/>
    </location>
</feature>
<name>A0A401P9D2_SCYTO</name>
<feature type="region of interest" description="Disordered" evidence="1">
    <location>
        <begin position="71"/>
        <end position="92"/>
    </location>
</feature>
<dbReference type="Proteomes" id="UP000288216">
    <property type="component" value="Unassembled WGS sequence"/>
</dbReference>
<proteinExistence type="predicted"/>
<protein>
    <submittedName>
        <fullName evidence="2">Uncharacterized protein</fullName>
    </submittedName>
</protein>
<keyword evidence="3" id="KW-1185">Reference proteome</keyword>
<evidence type="ECO:0000313" key="2">
    <source>
        <dbReference type="EMBL" id="GCB69736.1"/>
    </source>
</evidence>
<gene>
    <name evidence="2" type="ORF">scyTo_0010614</name>
</gene>
<reference evidence="2 3" key="1">
    <citation type="journal article" date="2018" name="Nat. Ecol. Evol.">
        <title>Shark genomes provide insights into elasmobranch evolution and the origin of vertebrates.</title>
        <authorList>
            <person name="Hara Y"/>
            <person name="Yamaguchi K"/>
            <person name="Onimaru K"/>
            <person name="Kadota M"/>
            <person name="Koyanagi M"/>
            <person name="Keeley SD"/>
            <person name="Tatsumi K"/>
            <person name="Tanaka K"/>
            <person name="Motone F"/>
            <person name="Kageyama Y"/>
            <person name="Nozu R"/>
            <person name="Adachi N"/>
            <person name="Nishimura O"/>
            <person name="Nakagawa R"/>
            <person name="Tanegashima C"/>
            <person name="Kiyatake I"/>
            <person name="Matsumoto R"/>
            <person name="Murakumo K"/>
            <person name="Nishida K"/>
            <person name="Terakita A"/>
            <person name="Kuratani S"/>
            <person name="Sato K"/>
            <person name="Hyodo S Kuraku.S."/>
        </authorList>
    </citation>
    <scope>NUCLEOTIDE SEQUENCE [LARGE SCALE GENOMIC DNA]</scope>
</reference>
<organism evidence="2 3">
    <name type="scientific">Scyliorhinus torazame</name>
    <name type="common">Cloudy catshark</name>
    <name type="synonym">Catulus torazame</name>
    <dbReference type="NCBI Taxonomy" id="75743"/>
    <lineage>
        <taxon>Eukaryota</taxon>
        <taxon>Metazoa</taxon>
        <taxon>Chordata</taxon>
        <taxon>Craniata</taxon>
        <taxon>Vertebrata</taxon>
        <taxon>Chondrichthyes</taxon>
        <taxon>Elasmobranchii</taxon>
        <taxon>Galeomorphii</taxon>
        <taxon>Galeoidea</taxon>
        <taxon>Carcharhiniformes</taxon>
        <taxon>Scyliorhinidae</taxon>
        <taxon>Scyliorhinus</taxon>
    </lineage>
</organism>
<dbReference type="EMBL" id="BFAA01004616">
    <property type="protein sequence ID" value="GCB69736.1"/>
    <property type="molecule type" value="Genomic_DNA"/>
</dbReference>
<evidence type="ECO:0000256" key="1">
    <source>
        <dbReference type="SAM" id="MobiDB-lite"/>
    </source>
</evidence>
<accession>A0A401P9D2</accession>
<sequence>MTNLQDAQQVGRATYQRQVVHQEQPPGVSHVHRLVFLLRIFAGSATVKEMMIAPSSRLAVAQGHYASCTRPACTSGSKARTHDAVNSVNTTS</sequence>
<evidence type="ECO:0000313" key="3">
    <source>
        <dbReference type="Proteomes" id="UP000288216"/>
    </source>
</evidence>
<feature type="region of interest" description="Disordered" evidence="1">
    <location>
        <begin position="1"/>
        <end position="24"/>
    </location>
</feature>